<reference evidence="7 8" key="1">
    <citation type="submission" date="2021-06" db="EMBL/GenBank/DDBJ databases">
        <authorList>
            <person name="Sun Q."/>
            <person name="Li D."/>
        </authorList>
    </citation>
    <scope>NUCLEOTIDE SEQUENCE [LARGE SCALE GENOMIC DNA]</scope>
    <source>
        <strain evidence="7 8">MSJ-5</strain>
    </source>
</reference>
<feature type="transmembrane region" description="Helical" evidence="6">
    <location>
        <begin position="6"/>
        <end position="29"/>
    </location>
</feature>
<protein>
    <submittedName>
        <fullName evidence="7">Flagellar biosynthetic protein FliO</fullName>
    </submittedName>
</protein>
<evidence type="ECO:0000313" key="7">
    <source>
        <dbReference type="EMBL" id="MBU5677428.1"/>
    </source>
</evidence>
<keyword evidence="8" id="KW-1185">Reference proteome</keyword>
<keyword evidence="3 6" id="KW-0812">Transmembrane</keyword>
<keyword evidence="7" id="KW-0969">Cilium</keyword>
<dbReference type="Proteomes" id="UP000779508">
    <property type="component" value="Unassembled WGS sequence"/>
</dbReference>
<evidence type="ECO:0000256" key="5">
    <source>
        <dbReference type="ARBA" id="ARBA00023136"/>
    </source>
</evidence>
<gene>
    <name evidence="7" type="ORF">KQI88_13480</name>
</gene>
<evidence type="ECO:0000313" key="8">
    <source>
        <dbReference type="Proteomes" id="UP000779508"/>
    </source>
</evidence>
<evidence type="ECO:0000256" key="3">
    <source>
        <dbReference type="ARBA" id="ARBA00022692"/>
    </source>
</evidence>
<name>A0ABS6G729_9FIRM</name>
<evidence type="ECO:0000256" key="4">
    <source>
        <dbReference type="ARBA" id="ARBA00022989"/>
    </source>
</evidence>
<dbReference type="InterPro" id="IPR022781">
    <property type="entry name" value="Flagellar_biosynth_FliO"/>
</dbReference>
<evidence type="ECO:0000256" key="6">
    <source>
        <dbReference type="SAM" id="Phobius"/>
    </source>
</evidence>
<dbReference type="EMBL" id="JAHLQK010000005">
    <property type="protein sequence ID" value="MBU5677428.1"/>
    <property type="molecule type" value="Genomic_DNA"/>
</dbReference>
<comment type="subcellular location">
    <subcellularLocation>
        <location evidence="1">Cell membrane</location>
    </subcellularLocation>
</comment>
<organism evidence="7 8">
    <name type="scientific">Alkaliphilus flagellatus</name>
    <dbReference type="NCBI Taxonomy" id="2841507"/>
    <lineage>
        <taxon>Bacteria</taxon>
        <taxon>Bacillati</taxon>
        <taxon>Bacillota</taxon>
        <taxon>Clostridia</taxon>
        <taxon>Peptostreptococcales</taxon>
        <taxon>Natronincolaceae</taxon>
        <taxon>Alkaliphilus</taxon>
    </lineage>
</organism>
<proteinExistence type="predicted"/>
<evidence type="ECO:0000256" key="2">
    <source>
        <dbReference type="ARBA" id="ARBA00022475"/>
    </source>
</evidence>
<accession>A0ABS6G729</accession>
<evidence type="ECO:0000256" key="1">
    <source>
        <dbReference type="ARBA" id="ARBA00004236"/>
    </source>
</evidence>
<keyword evidence="5 6" id="KW-0472">Membrane</keyword>
<keyword evidence="4 6" id="KW-1133">Transmembrane helix</keyword>
<keyword evidence="7" id="KW-0966">Cell projection</keyword>
<sequence>MNNTLSGLFLLIATVITIVFAYYITIIIGKKTNKLMKGRYTQVLERTMIGLNISITLVKINKKIYIIALQGKTIKLLDAIDESEWSFLTTGNENSFEINNRINNLFKNRLFKK</sequence>
<dbReference type="Pfam" id="PF04347">
    <property type="entry name" value="FliO"/>
    <property type="match status" value="1"/>
</dbReference>
<keyword evidence="7" id="KW-0282">Flagellum</keyword>
<keyword evidence="2" id="KW-1003">Cell membrane</keyword>
<comment type="caution">
    <text evidence="7">The sequence shown here is derived from an EMBL/GenBank/DDBJ whole genome shotgun (WGS) entry which is preliminary data.</text>
</comment>
<dbReference type="RefSeq" id="WP_216418166.1">
    <property type="nucleotide sequence ID" value="NZ_JAHLQK010000005.1"/>
</dbReference>